<proteinExistence type="predicted"/>
<dbReference type="EMBL" id="MFSR01000089">
    <property type="protein sequence ID" value="OGI37568.1"/>
    <property type="molecule type" value="Genomic_DNA"/>
</dbReference>
<evidence type="ECO:0000313" key="2">
    <source>
        <dbReference type="Proteomes" id="UP000179334"/>
    </source>
</evidence>
<dbReference type="Proteomes" id="UP000179334">
    <property type="component" value="Unassembled WGS sequence"/>
</dbReference>
<comment type="caution">
    <text evidence="1">The sequence shown here is derived from an EMBL/GenBank/DDBJ whole genome shotgun (WGS) entry which is preliminary data.</text>
</comment>
<reference evidence="1 2" key="1">
    <citation type="journal article" date="2016" name="Nat. Commun.">
        <title>Thousands of microbial genomes shed light on interconnected biogeochemical processes in an aquifer system.</title>
        <authorList>
            <person name="Anantharaman K."/>
            <person name="Brown C.T."/>
            <person name="Hug L.A."/>
            <person name="Sharon I."/>
            <person name="Castelle C.J."/>
            <person name="Probst A.J."/>
            <person name="Thomas B.C."/>
            <person name="Singh A."/>
            <person name="Wilkins M.J."/>
            <person name="Karaoz U."/>
            <person name="Brodie E.L."/>
            <person name="Williams K.H."/>
            <person name="Hubbard S.S."/>
            <person name="Banfield J.F."/>
        </authorList>
    </citation>
    <scope>NUCLEOTIDE SEQUENCE [LARGE SCALE GENOMIC DNA]</scope>
</reference>
<sequence length="109" mass="11392">MDLFDAANKVWAAFPVGMLNANGVNAAMNALRNGTQNVNVETPCPEPGCVCDIPAIKPPLTPWANVNVSAGFSIPAPMGGPALQYRANGTVDMRSRVTPGRCVPVEIDA</sequence>
<organism evidence="1 2">
    <name type="scientific">Candidatus Muproteobacteria bacterium RBG_16_64_10</name>
    <dbReference type="NCBI Taxonomy" id="1817757"/>
    <lineage>
        <taxon>Bacteria</taxon>
        <taxon>Pseudomonadati</taxon>
        <taxon>Pseudomonadota</taxon>
        <taxon>Candidatus Muproteobacteria</taxon>
    </lineage>
</organism>
<gene>
    <name evidence="1" type="ORF">A2V91_01715</name>
</gene>
<evidence type="ECO:0000313" key="1">
    <source>
        <dbReference type="EMBL" id="OGI37568.1"/>
    </source>
</evidence>
<name>A0A1F6SXC2_9PROT</name>
<accession>A0A1F6SXC2</accession>
<dbReference type="AlphaFoldDB" id="A0A1F6SXC2"/>
<protein>
    <submittedName>
        <fullName evidence="1">Uncharacterized protein</fullName>
    </submittedName>
</protein>